<dbReference type="Pfam" id="PF12611">
    <property type="entry name" value="Flagellar_put"/>
    <property type="match status" value="1"/>
</dbReference>
<name>A0ABZ2YDP4_9BACT</name>
<keyword evidence="1" id="KW-0966">Cell projection</keyword>
<keyword evidence="2" id="KW-1185">Reference proteome</keyword>
<evidence type="ECO:0000313" key="1">
    <source>
        <dbReference type="EMBL" id="WZL75934.1"/>
    </source>
</evidence>
<sequence length="123" mass="13966">MVREIGFNDRWLTENITNKTPLSRVRNLQQGTSRFEKFLQEEEVRFSLHARRRIEERGISLDGKTTERLQEGISRAAAKGSQTSLVIVDGVGFVVRVPEKTVLTCMEASQEKVFTNIDSAVII</sequence>
<accession>A0ABZ2YDP4</accession>
<reference evidence="1 2" key="1">
    <citation type="submission" date="2023-03" db="EMBL/GenBank/DDBJ databases">
        <title>Novel Species.</title>
        <authorList>
            <person name="Ma S."/>
        </authorList>
    </citation>
    <scope>NUCLEOTIDE SEQUENCE [LARGE SCALE GENOMIC DNA]</scope>
    <source>
        <strain evidence="1 2">B11</strain>
    </source>
</reference>
<keyword evidence="1" id="KW-0282">Flagellum</keyword>
<dbReference type="EMBL" id="CP121689">
    <property type="protein sequence ID" value="WZL75934.1"/>
    <property type="molecule type" value="Genomic_DNA"/>
</dbReference>
<organism evidence="1 2">
    <name type="scientific">Thermatribacter velox</name>
    <dbReference type="NCBI Taxonomy" id="3039681"/>
    <lineage>
        <taxon>Bacteria</taxon>
        <taxon>Pseudomonadati</taxon>
        <taxon>Atribacterota</taxon>
        <taxon>Atribacteria</taxon>
        <taxon>Atribacterales</taxon>
        <taxon>Thermatribacteraceae</taxon>
        <taxon>Thermatribacter</taxon>
    </lineage>
</organism>
<dbReference type="Proteomes" id="UP001461341">
    <property type="component" value="Chromosome"/>
</dbReference>
<dbReference type="InterPro" id="IPR013367">
    <property type="entry name" value="Flagellar_put"/>
</dbReference>
<proteinExistence type="predicted"/>
<gene>
    <name evidence="1" type="ORF">QBE54_10175</name>
</gene>
<dbReference type="RefSeq" id="WP_369018087.1">
    <property type="nucleotide sequence ID" value="NZ_CP121689.1"/>
</dbReference>
<dbReference type="NCBIfam" id="TIGR02530">
    <property type="entry name" value="flg_new"/>
    <property type="match status" value="1"/>
</dbReference>
<evidence type="ECO:0000313" key="2">
    <source>
        <dbReference type="Proteomes" id="UP001461341"/>
    </source>
</evidence>
<protein>
    <submittedName>
        <fullName evidence="1">TIGR02530 family flagellar biosynthesis protein</fullName>
    </submittedName>
</protein>
<keyword evidence="1" id="KW-0969">Cilium</keyword>